<accession>A0A4Y3IMN5</accession>
<gene>
    <name evidence="1" type="ORF">VCO01S_19460</name>
</gene>
<dbReference type="Proteomes" id="UP000318242">
    <property type="component" value="Unassembled WGS sequence"/>
</dbReference>
<dbReference type="EMBL" id="BJLH01000008">
    <property type="protein sequence ID" value="GEA60753.1"/>
    <property type="molecule type" value="Genomic_DNA"/>
</dbReference>
<evidence type="ECO:0000313" key="2">
    <source>
        <dbReference type="Proteomes" id="UP000318242"/>
    </source>
</evidence>
<proteinExistence type="predicted"/>
<reference evidence="1 2" key="1">
    <citation type="submission" date="2019-06" db="EMBL/GenBank/DDBJ databases">
        <title>Whole genome shotgun sequence of Vibrio comitans NBRC 102076.</title>
        <authorList>
            <person name="Hosoyama A."/>
            <person name="Uohara A."/>
            <person name="Ohji S."/>
            <person name="Ichikawa N."/>
        </authorList>
    </citation>
    <scope>NUCLEOTIDE SEQUENCE [LARGE SCALE GENOMIC DNA]</scope>
    <source>
        <strain evidence="1 2">NBRC 102076</strain>
    </source>
</reference>
<dbReference type="AlphaFoldDB" id="A0A4Y3IMN5"/>
<organism evidence="1 2">
    <name type="scientific">Vibrio comitans NBRC 102076</name>
    <dbReference type="NCBI Taxonomy" id="1219078"/>
    <lineage>
        <taxon>Bacteria</taxon>
        <taxon>Pseudomonadati</taxon>
        <taxon>Pseudomonadota</taxon>
        <taxon>Gammaproteobacteria</taxon>
        <taxon>Vibrionales</taxon>
        <taxon>Vibrionaceae</taxon>
        <taxon>Vibrio</taxon>
    </lineage>
</organism>
<protein>
    <recommendedName>
        <fullName evidence="3">Helix-turn-helix domain-containing protein</fullName>
    </recommendedName>
</protein>
<dbReference type="Pfam" id="PF13384">
    <property type="entry name" value="HTH_23"/>
    <property type="match status" value="1"/>
</dbReference>
<name>A0A4Y3IMN5_9VIBR</name>
<evidence type="ECO:0008006" key="3">
    <source>
        <dbReference type="Google" id="ProtNLM"/>
    </source>
</evidence>
<evidence type="ECO:0000313" key="1">
    <source>
        <dbReference type="EMBL" id="GEA60753.1"/>
    </source>
</evidence>
<sequence>MRLDEMNNKVVELFFTDSKNKRRLDIISGLLEGKTPIELAEQYGVSRQAVTDIRKKYLSN</sequence>
<comment type="caution">
    <text evidence="1">The sequence shown here is derived from an EMBL/GenBank/DDBJ whole genome shotgun (WGS) entry which is preliminary data.</text>
</comment>
<keyword evidence="2" id="KW-1185">Reference proteome</keyword>
<dbReference type="OrthoDB" id="568335at2"/>